<organism evidence="11 12">
    <name type="scientific">Momordica charantia</name>
    <name type="common">Bitter gourd</name>
    <name type="synonym">Balsam pear</name>
    <dbReference type="NCBI Taxonomy" id="3673"/>
    <lineage>
        <taxon>Eukaryota</taxon>
        <taxon>Viridiplantae</taxon>
        <taxon>Streptophyta</taxon>
        <taxon>Embryophyta</taxon>
        <taxon>Tracheophyta</taxon>
        <taxon>Spermatophyta</taxon>
        <taxon>Magnoliopsida</taxon>
        <taxon>eudicotyledons</taxon>
        <taxon>Gunneridae</taxon>
        <taxon>Pentapetalae</taxon>
        <taxon>rosids</taxon>
        <taxon>fabids</taxon>
        <taxon>Cucurbitales</taxon>
        <taxon>Cucurbitaceae</taxon>
        <taxon>Momordiceae</taxon>
        <taxon>Momordica</taxon>
    </lineage>
</organism>
<keyword evidence="9 10" id="KW-0472">Membrane</keyword>
<evidence type="ECO:0000256" key="1">
    <source>
        <dbReference type="ARBA" id="ARBA00004651"/>
    </source>
</evidence>
<keyword evidence="5 10" id="KW-0762">Sugar transport</keyword>
<name>A0A6J1C464_MOMCH</name>
<evidence type="ECO:0000313" key="11">
    <source>
        <dbReference type="Proteomes" id="UP000504603"/>
    </source>
</evidence>
<comment type="similarity">
    <text evidence="2 10">Belongs to the SWEET sugar transporter family.</text>
</comment>
<feature type="transmembrane region" description="Helical" evidence="10">
    <location>
        <begin position="166"/>
        <end position="188"/>
    </location>
</feature>
<dbReference type="RefSeq" id="XP_022135208.1">
    <property type="nucleotide sequence ID" value="XM_022279516.1"/>
</dbReference>
<keyword evidence="6 10" id="KW-0812">Transmembrane</keyword>
<dbReference type="PANTHER" id="PTHR10791">
    <property type="entry name" value="RAG1-ACTIVATING PROTEIN 1"/>
    <property type="match status" value="1"/>
</dbReference>
<dbReference type="AlphaFoldDB" id="A0A6J1C464"/>
<dbReference type="PANTHER" id="PTHR10791:SF22">
    <property type="entry name" value="BIDIRECTIONAL SUGAR TRANSPORTER SWEET11"/>
    <property type="match status" value="1"/>
</dbReference>
<evidence type="ECO:0000256" key="6">
    <source>
        <dbReference type="ARBA" id="ARBA00022692"/>
    </source>
</evidence>
<keyword evidence="4" id="KW-1003">Cell membrane</keyword>
<dbReference type="FunFam" id="1.20.1280.290:FF:000001">
    <property type="entry name" value="Bidirectional sugar transporter SWEET"/>
    <property type="match status" value="1"/>
</dbReference>
<evidence type="ECO:0000256" key="3">
    <source>
        <dbReference type="ARBA" id="ARBA00022448"/>
    </source>
</evidence>
<comment type="subcellular location">
    <subcellularLocation>
        <location evidence="1 10">Cell membrane</location>
        <topology evidence="1 10">Multi-pass membrane protein</topology>
    </subcellularLocation>
</comment>
<dbReference type="Pfam" id="PF03083">
    <property type="entry name" value="MtN3_slv"/>
    <property type="match status" value="2"/>
</dbReference>
<evidence type="ECO:0000256" key="2">
    <source>
        <dbReference type="ARBA" id="ARBA00007809"/>
    </source>
</evidence>
<keyword evidence="11" id="KW-1185">Reference proteome</keyword>
<comment type="function">
    <text evidence="10">Mediates both low-affinity uptake and efflux of sugar across the membrane.</text>
</comment>
<feature type="transmembrane region" description="Helical" evidence="10">
    <location>
        <begin position="12"/>
        <end position="37"/>
    </location>
</feature>
<evidence type="ECO:0000256" key="9">
    <source>
        <dbReference type="ARBA" id="ARBA00023136"/>
    </source>
</evidence>
<sequence>MALNFVNHNPWIFAFGLLGNIFSFIVFLAPVPTFIRVCRKKSTEGFQSIPYVVALFSAMLLIYYSTLNADEFFLMTINSFGCFIETLYIALYIAYAPKKARIFTVRFVLLLDVVGFCSILLVTQFLVKPHYRARVIGFVCGGLSVSVFAAPLSIMRTVIRTKSVEFMPFSLSFFLTLSAVMWLLYGLLLKDFFVALPNTLGFTFGMAQMILYGIYRNAKPAGIPEELKLPEHKGDITATTAGDAATELQMQAAPPPQNESDGGRGEGDAVAVAVDPNEKYCMDIPRGPPILNCQA</sequence>
<evidence type="ECO:0000256" key="7">
    <source>
        <dbReference type="ARBA" id="ARBA00022737"/>
    </source>
</evidence>
<evidence type="ECO:0000256" key="5">
    <source>
        <dbReference type="ARBA" id="ARBA00022597"/>
    </source>
</evidence>
<dbReference type="GO" id="GO:0051119">
    <property type="term" value="F:sugar transmembrane transporter activity"/>
    <property type="evidence" value="ECO:0007669"/>
    <property type="project" value="InterPro"/>
</dbReference>
<feature type="transmembrane region" description="Helical" evidence="10">
    <location>
        <begin position="72"/>
        <end position="95"/>
    </location>
</feature>
<dbReference type="InterPro" id="IPR047664">
    <property type="entry name" value="SWEET"/>
</dbReference>
<proteinExistence type="inferred from homology"/>
<dbReference type="KEGG" id="mcha:111007227"/>
<dbReference type="Proteomes" id="UP000504603">
    <property type="component" value="Unplaced"/>
</dbReference>
<feature type="transmembrane region" description="Helical" evidence="10">
    <location>
        <begin position="133"/>
        <end position="154"/>
    </location>
</feature>
<dbReference type="GO" id="GO:0008515">
    <property type="term" value="F:sucrose transmembrane transporter activity"/>
    <property type="evidence" value="ECO:0007669"/>
    <property type="project" value="UniProtKB-ARBA"/>
</dbReference>
<gene>
    <name evidence="12" type="primary">LOC111007227</name>
</gene>
<evidence type="ECO:0000256" key="10">
    <source>
        <dbReference type="RuleBase" id="RU910715"/>
    </source>
</evidence>
<dbReference type="OrthoDB" id="409725at2759"/>
<dbReference type="GeneID" id="111007227"/>
<dbReference type="GO" id="GO:0005886">
    <property type="term" value="C:plasma membrane"/>
    <property type="evidence" value="ECO:0007669"/>
    <property type="project" value="UniProtKB-SubCell"/>
</dbReference>
<evidence type="ECO:0000256" key="4">
    <source>
        <dbReference type="ARBA" id="ARBA00022475"/>
    </source>
</evidence>
<evidence type="ECO:0000256" key="8">
    <source>
        <dbReference type="ARBA" id="ARBA00022989"/>
    </source>
</evidence>
<feature type="transmembrane region" description="Helical" evidence="10">
    <location>
        <begin position="49"/>
        <end position="66"/>
    </location>
</feature>
<keyword evidence="7" id="KW-0677">Repeat</keyword>
<keyword evidence="8 10" id="KW-1133">Transmembrane helix</keyword>
<accession>A0A6J1C464</accession>
<feature type="transmembrane region" description="Helical" evidence="10">
    <location>
        <begin position="194"/>
        <end position="215"/>
    </location>
</feature>
<feature type="transmembrane region" description="Helical" evidence="10">
    <location>
        <begin position="107"/>
        <end position="127"/>
    </location>
</feature>
<reference evidence="12" key="1">
    <citation type="submission" date="2025-08" db="UniProtKB">
        <authorList>
            <consortium name="RefSeq"/>
        </authorList>
    </citation>
    <scope>IDENTIFICATION</scope>
    <source>
        <strain evidence="12">OHB3-1</strain>
    </source>
</reference>
<keyword evidence="3 10" id="KW-0813">Transport</keyword>
<evidence type="ECO:0000313" key="12">
    <source>
        <dbReference type="RefSeq" id="XP_022135208.1"/>
    </source>
</evidence>
<dbReference type="InterPro" id="IPR004316">
    <property type="entry name" value="SWEET_rpt"/>
</dbReference>
<dbReference type="FunFam" id="1.20.1280.290:FF:000003">
    <property type="entry name" value="Bidirectional sugar transporter SWEET"/>
    <property type="match status" value="1"/>
</dbReference>
<protein>
    <recommendedName>
        <fullName evidence="10">Bidirectional sugar transporter SWEET</fullName>
    </recommendedName>
</protein>
<dbReference type="Gene3D" id="1.20.1280.290">
    <property type="match status" value="2"/>
</dbReference>